<feature type="transmembrane region" description="Helical" evidence="1">
    <location>
        <begin position="47"/>
        <end position="73"/>
    </location>
</feature>
<organism evidence="2">
    <name type="scientific">Pseudomonas aeruginosa</name>
    <dbReference type="NCBI Taxonomy" id="287"/>
    <lineage>
        <taxon>Bacteria</taxon>
        <taxon>Pseudomonadati</taxon>
        <taxon>Pseudomonadota</taxon>
        <taxon>Gammaproteobacteria</taxon>
        <taxon>Pseudomonadales</taxon>
        <taxon>Pseudomonadaceae</taxon>
        <taxon>Pseudomonas</taxon>
    </lineage>
</organism>
<name>A0A6H0JKU1_PSEAI</name>
<sequence>MMNAHTNKGFASRIGYALGAAVRFIAFDDQPTRRWGKRLVLLTLASLVLYFSFSWVAGVILNLICIVLVLLAISKVDTARLSNSSDTPKAPHGRDVFGYKLDWLGHRVEYRDIEHRD</sequence>
<keyword evidence="1" id="KW-0812">Transmembrane</keyword>
<proteinExistence type="predicted"/>
<reference evidence="2" key="1">
    <citation type="submission" date="2020-02" db="EMBL/GenBank/DDBJ databases">
        <title>PAGI-encoded CrpP-like fluoroquinolone-modifying enzymes among Pseudomonas aeruginosa clinical isolates in Europe.</title>
        <authorList>
            <person name="Ortiz de la Rosa J.M."/>
            <person name="Nordmann P."/>
            <person name="Poirel L."/>
        </authorList>
    </citation>
    <scope>NUCLEOTIDE SEQUENCE</scope>
    <source>
        <strain evidence="2">PAGI-598</strain>
    </source>
</reference>
<feature type="transmembrane region" description="Helical" evidence="1">
    <location>
        <begin position="10"/>
        <end position="27"/>
    </location>
</feature>
<evidence type="ECO:0008006" key="3">
    <source>
        <dbReference type="Google" id="ProtNLM"/>
    </source>
</evidence>
<evidence type="ECO:0000313" key="2">
    <source>
        <dbReference type="EMBL" id="QIU80440.1"/>
    </source>
</evidence>
<dbReference type="RefSeq" id="WP_165567195.1">
    <property type="nucleotide sequence ID" value="NZ_CP073080.1"/>
</dbReference>
<evidence type="ECO:0000256" key="1">
    <source>
        <dbReference type="SAM" id="Phobius"/>
    </source>
</evidence>
<keyword evidence="1" id="KW-0472">Membrane</keyword>
<accession>A0A6H0JKU1</accession>
<dbReference type="AlphaFoldDB" id="A0A6H0JKU1"/>
<dbReference type="EMBL" id="MT074675">
    <property type="protein sequence ID" value="QIU80440.1"/>
    <property type="molecule type" value="Genomic_DNA"/>
</dbReference>
<keyword evidence="1" id="KW-1133">Transmembrane helix</keyword>
<protein>
    <recommendedName>
        <fullName evidence="3">DUF3742 domain-containing protein</fullName>
    </recommendedName>
</protein>